<dbReference type="Proteomes" id="UP000471120">
    <property type="component" value="Unassembled WGS sequence"/>
</dbReference>
<dbReference type="EMBL" id="QRCM01000001">
    <property type="protein sequence ID" value="TXG91139.1"/>
    <property type="molecule type" value="Genomic_DNA"/>
</dbReference>
<comment type="caution">
    <text evidence="1">The sequence shown here is derived from an EMBL/GenBank/DDBJ whole genome shotgun (WGS) entry which is preliminary data.</text>
</comment>
<evidence type="ECO:0000313" key="1">
    <source>
        <dbReference type="EMBL" id="TXG91139.1"/>
    </source>
</evidence>
<dbReference type="InterPro" id="IPR013324">
    <property type="entry name" value="RNA_pol_sigma_r3/r4-like"/>
</dbReference>
<name>A0A6P2CEH7_9NOCA</name>
<protein>
    <recommendedName>
        <fullName evidence="3">MarR family transcriptional regulator</fullName>
    </recommendedName>
</protein>
<dbReference type="RefSeq" id="WP_010839676.1">
    <property type="nucleotide sequence ID" value="NZ_QRCM01000001.1"/>
</dbReference>
<reference evidence="1 2" key="1">
    <citation type="submission" date="2018-07" db="EMBL/GenBank/DDBJ databases">
        <title>Genome sequence of Rhodococcus rhodnii ATCC 35071 from Rhodnius prolixus.</title>
        <authorList>
            <person name="Patel V."/>
            <person name="Vogel K.J."/>
        </authorList>
    </citation>
    <scope>NUCLEOTIDE SEQUENCE [LARGE SCALE GENOMIC DNA]</scope>
    <source>
        <strain evidence="1 2">ATCC 35071</strain>
    </source>
</reference>
<accession>A0A6P2CEH7</accession>
<organism evidence="1 2">
    <name type="scientific">Rhodococcus rhodnii</name>
    <dbReference type="NCBI Taxonomy" id="38312"/>
    <lineage>
        <taxon>Bacteria</taxon>
        <taxon>Bacillati</taxon>
        <taxon>Actinomycetota</taxon>
        <taxon>Actinomycetes</taxon>
        <taxon>Mycobacteriales</taxon>
        <taxon>Nocardiaceae</taxon>
        <taxon>Rhodococcus</taxon>
    </lineage>
</organism>
<evidence type="ECO:0008006" key="3">
    <source>
        <dbReference type="Google" id="ProtNLM"/>
    </source>
</evidence>
<sequence>MFVLTIDQRGSRRDVDRVTDLLTTLRDMPVVRAFQRTAGDEIQGVVEDATVAVDVALTAVDDGHWAVGIGAGPVELPLPAETRAGRGPAFEAARDAVERAKRALTRTAVTGPDTESAHDADTALALVAAILDRRSPDGRSAVALIRDGLNQTEAATHLGITKQAVSQRLAAAGWALETPGRTLAARLLERSDR</sequence>
<dbReference type="SUPFAM" id="SSF88659">
    <property type="entry name" value="Sigma3 and sigma4 domains of RNA polymerase sigma factors"/>
    <property type="match status" value="1"/>
</dbReference>
<evidence type="ECO:0000313" key="2">
    <source>
        <dbReference type="Proteomes" id="UP000471120"/>
    </source>
</evidence>
<dbReference type="AlphaFoldDB" id="A0A6P2CEH7"/>
<proteinExistence type="predicted"/>
<gene>
    <name evidence="1" type="ORF">DW322_14070</name>
</gene>